<keyword evidence="2" id="KW-1185">Reference proteome</keyword>
<reference evidence="1 2" key="1">
    <citation type="submission" date="2020-08" db="EMBL/GenBank/DDBJ databases">
        <title>Genomic Encyclopedia of Type Strains, Phase III (KMG-III): the genomes of soil and plant-associated and newly described type strains.</title>
        <authorList>
            <person name="Whitman W."/>
        </authorList>
    </citation>
    <scope>NUCLEOTIDE SEQUENCE [LARGE SCALE GENOMIC DNA]</scope>
    <source>
        <strain evidence="1 2">CECT 3303</strain>
    </source>
</reference>
<proteinExistence type="predicted"/>
<dbReference type="RefSeq" id="WP_184937961.1">
    <property type="nucleotide sequence ID" value="NZ_JACHJJ010000001.1"/>
</dbReference>
<keyword evidence="1" id="KW-0808">Transferase</keyword>
<gene>
    <name evidence="1" type="ORF">FHS22_000510</name>
</gene>
<name>A0A841CS51_PLAVE</name>
<dbReference type="AlphaFoldDB" id="A0A841CS51"/>
<accession>A0A841CS51</accession>
<dbReference type="Proteomes" id="UP000562352">
    <property type="component" value="Unassembled WGS sequence"/>
</dbReference>
<dbReference type="GO" id="GO:0016740">
    <property type="term" value="F:transferase activity"/>
    <property type="evidence" value="ECO:0007669"/>
    <property type="project" value="UniProtKB-KW"/>
</dbReference>
<dbReference type="PANTHER" id="PTHR12526:SF630">
    <property type="entry name" value="GLYCOSYLTRANSFERASE"/>
    <property type="match status" value="1"/>
</dbReference>
<evidence type="ECO:0000313" key="2">
    <source>
        <dbReference type="Proteomes" id="UP000562352"/>
    </source>
</evidence>
<dbReference type="SUPFAM" id="SSF53756">
    <property type="entry name" value="UDP-Glycosyltransferase/glycogen phosphorylase"/>
    <property type="match status" value="1"/>
</dbReference>
<protein>
    <submittedName>
        <fullName evidence="1">Glycosyltransferase involved in cell wall biosynthesis</fullName>
    </submittedName>
</protein>
<evidence type="ECO:0000313" key="1">
    <source>
        <dbReference type="EMBL" id="MBB5961272.1"/>
    </source>
</evidence>
<dbReference type="PANTHER" id="PTHR12526">
    <property type="entry name" value="GLYCOSYLTRANSFERASE"/>
    <property type="match status" value="1"/>
</dbReference>
<comment type="caution">
    <text evidence="1">The sequence shown here is derived from an EMBL/GenBank/DDBJ whole genome shotgun (WGS) entry which is preliminary data.</text>
</comment>
<dbReference type="Gene3D" id="3.40.50.2000">
    <property type="entry name" value="Glycogen Phosphorylase B"/>
    <property type="match status" value="1"/>
</dbReference>
<dbReference type="Gene3D" id="3.40.50.11010">
    <property type="match status" value="1"/>
</dbReference>
<dbReference type="Pfam" id="PF13692">
    <property type="entry name" value="Glyco_trans_1_4"/>
    <property type="match status" value="1"/>
</dbReference>
<organism evidence="1 2">
    <name type="scientific">Planomonospora venezuelensis</name>
    <dbReference type="NCBI Taxonomy" id="1999"/>
    <lineage>
        <taxon>Bacteria</taxon>
        <taxon>Bacillati</taxon>
        <taxon>Actinomycetota</taxon>
        <taxon>Actinomycetes</taxon>
        <taxon>Streptosporangiales</taxon>
        <taxon>Streptosporangiaceae</taxon>
        <taxon>Planomonospora</taxon>
    </lineage>
</organism>
<dbReference type="EMBL" id="JACHJJ010000001">
    <property type="protein sequence ID" value="MBB5961272.1"/>
    <property type="molecule type" value="Genomic_DNA"/>
</dbReference>
<sequence length="400" mass="44789">MTRPPLAVVPGPATPEEAPPPSGYVCFSAQDWWYHNRAHSDFQLMRQVAGQRRVLVVNSIGMRMPVPGRSTHVLRRIFRKLRSVAKFVRRPFPGFYVMSPLPLPLYGSRLGRRLGAALVRAQVRVVCLALGLRRPVIVATLPTAWDVVRPMRRRCLVYNRSDHHSAFPESGGTSIADMERALLERADHVVYVSNTLMAQERPITGERAYFLDHGVDLDHFTRVPPERRPADLLAVPGPRIGFFGALDDFVVDFDLLDRLAEELPEASLVLIGDANGPTERLTRHRNVYWLGFRPYEQIPAYGSGFDVAIMPWLDNEWIRNSNPIKLKEYLALGLPVVSTPFGELERYPDQVITASGAADFAEAVRTALKEGGPLPAEELRSSVADAAWSVRAADLMRLVE</sequence>